<dbReference type="RefSeq" id="WP_114068999.1">
    <property type="nucleotide sequence ID" value="NZ_CP030850.1"/>
</dbReference>
<keyword evidence="5" id="KW-0732">Signal</keyword>
<dbReference type="PANTHER" id="PTHR42693">
    <property type="entry name" value="ARYLSULFATASE FAMILY MEMBER"/>
    <property type="match status" value="1"/>
</dbReference>
<evidence type="ECO:0000259" key="6">
    <source>
        <dbReference type="Pfam" id="PF00884"/>
    </source>
</evidence>
<evidence type="ECO:0000313" key="8">
    <source>
        <dbReference type="Proteomes" id="UP000251993"/>
    </source>
</evidence>
<gene>
    <name evidence="7" type="ORF">DR864_22010</name>
</gene>
<dbReference type="Proteomes" id="UP000251993">
    <property type="component" value="Chromosome"/>
</dbReference>
<proteinExistence type="inferred from homology"/>
<evidence type="ECO:0000256" key="4">
    <source>
        <dbReference type="ARBA" id="ARBA00022837"/>
    </source>
</evidence>
<name>A0A344TNL4_9BACT</name>
<dbReference type="InterPro" id="IPR000917">
    <property type="entry name" value="Sulfatase_N"/>
</dbReference>
<dbReference type="InterPro" id="IPR017850">
    <property type="entry name" value="Alkaline_phosphatase_core_sf"/>
</dbReference>
<dbReference type="InterPro" id="IPR024607">
    <property type="entry name" value="Sulfatase_CS"/>
</dbReference>
<dbReference type="PROSITE" id="PS00523">
    <property type="entry name" value="SULFATASE_1"/>
    <property type="match status" value="1"/>
</dbReference>
<sequence>MQRLLFLPIFLFSALLFAQKSSPKPNVIYIFADDLGYGELGCYGQKKIKTPNLDRLAAGGMRFTQHYSSAPVCAPSRCGLMTGRHTGHTYIRGNYELGGFEDDKEGGQMPLNEGAFTLGHLFQQAGYKTGAVGKWGMGMANTTGNPNQQGFDFFYGLLCQKQSHNFYPTHLWKNGEKVPLNNSFIRVHKPMAEGDENYEYYTGKEYAIDKMTEQASAFITENKNKPFFLYLPYTLPHLSLQAPAEAVKEYIGQFEDKPYRGQHGYASTRYQYATYAAMISYLDKQVGIIWDLLKKSGLEENTIIMFSSDNGATFDKAVDTRFFASNGNLRGVKRDVYEGGIRMPMIAYWKNKIKAGQTTDHISAQYDVLATCAELVGIKPATATDGISFLPTLLKKGTQKKHDFLYFEFPENGGQLAIRIGNWKGVKRNMKTNPNAVWEVYDLATDESEQTNVAAQHPELIPQFDAIVKREHRPSHLQEWEFVDPKFEAKK</sequence>
<dbReference type="InterPro" id="IPR050738">
    <property type="entry name" value="Sulfatase"/>
</dbReference>
<reference evidence="7 8" key="1">
    <citation type="submission" date="2018-07" db="EMBL/GenBank/DDBJ databases">
        <title>Genome sequencing of Runella.</title>
        <authorList>
            <person name="Baek M.-G."/>
            <person name="Yi H."/>
        </authorList>
    </citation>
    <scope>NUCLEOTIDE SEQUENCE [LARGE SCALE GENOMIC DNA]</scope>
    <source>
        <strain evidence="7 8">HYN0085</strain>
    </source>
</reference>
<feature type="chain" id="PRO_5016782846" evidence="5">
    <location>
        <begin position="19"/>
        <end position="491"/>
    </location>
</feature>
<dbReference type="Pfam" id="PF00884">
    <property type="entry name" value="Sulfatase"/>
    <property type="match status" value="1"/>
</dbReference>
<dbReference type="GO" id="GO:0004065">
    <property type="term" value="F:arylsulfatase activity"/>
    <property type="evidence" value="ECO:0007669"/>
    <property type="project" value="TreeGrafter"/>
</dbReference>
<dbReference type="EMBL" id="CP030850">
    <property type="protein sequence ID" value="AXE20235.1"/>
    <property type="molecule type" value="Genomic_DNA"/>
</dbReference>
<evidence type="ECO:0000256" key="2">
    <source>
        <dbReference type="ARBA" id="ARBA00022723"/>
    </source>
</evidence>
<evidence type="ECO:0000313" key="7">
    <source>
        <dbReference type="EMBL" id="AXE20235.1"/>
    </source>
</evidence>
<dbReference type="Gene3D" id="3.40.720.10">
    <property type="entry name" value="Alkaline Phosphatase, subunit A"/>
    <property type="match status" value="1"/>
</dbReference>
<dbReference type="AlphaFoldDB" id="A0A344TNL4"/>
<keyword evidence="8" id="KW-1185">Reference proteome</keyword>
<dbReference type="KEGG" id="run:DR864_22010"/>
<organism evidence="7 8">
    <name type="scientific">Runella rosea</name>
    <dbReference type="NCBI Taxonomy" id="2259595"/>
    <lineage>
        <taxon>Bacteria</taxon>
        <taxon>Pseudomonadati</taxon>
        <taxon>Bacteroidota</taxon>
        <taxon>Cytophagia</taxon>
        <taxon>Cytophagales</taxon>
        <taxon>Spirosomataceae</taxon>
        <taxon>Runella</taxon>
    </lineage>
</organism>
<evidence type="ECO:0000256" key="5">
    <source>
        <dbReference type="SAM" id="SignalP"/>
    </source>
</evidence>
<protein>
    <submittedName>
        <fullName evidence="7">N-acetylgalactosamine-6-sulfatase</fullName>
    </submittedName>
</protein>
<keyword evidence="2" id="KW-0479">Metal-binding</keyword>
<keyword evidence="4" id="KW-0106">Calcium</keyword>
<keyword evidence="3" id="KW-0378">Hydrolase</keyword>
<dbReference type="SUPFAM" id="SSF53649">
    <property type="entry name" value="Alkaline phosphatase-like"/>
    <property type="match status" value="1"/>
</dbReference>
<dbReference type="CDD" id="cd16145">
    <property type="entry name" value="ARS_like"/>
    <property type="match status" value="1"/>
</dbReference>
<dbReference type="Gene3D" id="3.30.1120.10">
    <property type="match status" value="1"/>
</dbReference>
<dbReference type="GO" id="GO:0046872">
    <property type="term" value="F:metal ion binding"/>
    <property type="evidence" value="ECO:0007669"/>
    <property type="project" value="UniProtKB-KW"/>
</dbReference>
<evidence type="ECO:0000256" key="3">
    <source>
        <dbReference type="ARBA" id="ARBA00022801"/>
    </source>
</evidence>
<evidence type="ECO:0000256" key="1">
    <source>
        <dbReference type="ARBA" id="ARBA00008779"/>
    </source>
</evidence>
<dbReference type="OrthoDB" id="9764377at2"/>
<feature type="domain" description="Sulfatase N-terminal" evidence="6">
    <location>
        <begin position="25"/>
        <end position="378"/>
    </location>
</feature>
<accession>A0A344TNL4</accession>
<dbReference type="PANTHER" id="PTHR42693:SF53">
    <property type="entry name" value="ENDO-4-O-SULFATASE"/>
    <property type="match status" value="1"/>
</dbReference>
<comment type="similarity">
    <text evidence="1">Belongs to the sulfatase family.</text>
</comment>
<feature type="signal peptide" evidence="5">
    <location>
        <begin position="1"/>
        <end position="18"/>
    </location>
</feature>